<dbReference type="Proteomes" id="UP000272942">
    <property type="component" value="Unassembled WGS sequence"/>
</dbReference>
<dbReference type="InterPro" id="IPR018482">
    <property type="entry name" value="Znf-C4H2"/>
</dbReference>
<dbReference type="AlphaFoldDB" id="A0A183A4J1"/>
<name>A0A183A4J1_9TREM</name>
<reference evidence="5" key="1">
    <citation type="submission" date="2016-06" db="UniProtKB">
        <authorList>
            <consortium name="WormBaseParasite"/>
        </authorList>
    </citation>
    <scope>IDENTIFICATION</scope>
</reference>
<dbReference type="PROSITE" id="PS51896">
    <property type="entry name" value="ZF_C4H2"/>
    <property type="match status" value="1"/>
</dbReference>
<evidence type="ECO:0000313" key="3">
    <source>
        <dbReference type="EMBL" id="VDP48390.1"/>
    </source>
</evidence>
<protein>
    <submittedName>
        <fullName evidence="5">C4H2-type domain-containing protein</fullName>
    </submittedName>
</protein>
<feature type="region of interest" description="Disordered" evidence="1">
    <location>
        <begin position="23"/>
        <end position="44"/>
    </location>
</feature>
<dbReference type="WBParaSite" id="ECPE_0000187601-mRNA-1">
    <property type="protein sequence ID" value="ECPE_0000187601-mRNA-1"/>
    <property type="gene ID" value="ECPE_0000187601"/>
</dbReference>
<evidence type="ECO:0000313" key="4">
    <source>
        <dbReference type="Proteomes" id="UP000272942"/>
    </source>
</evidence>
<organism evidence="5">
    <name type="scientific">Echinostoma caproni</name>
    <dbReference type="NCBI Taxonomy" id="27848"/>
    <lineage>
        <taxon>Eukaryota</taxon>
        <taxon>Metazoa</taxon>
        <taxon>Spiralia</taxon>
        <taxon>Lophotrochozoa</taxon>
        <taxon>Platyhelminthes</taxon>
        <taxon>Trematoda</taxon>
        <taxon>Digenea</taxon>
        <taxon>Plagiorchiida</taxon>
        <taxon>Echinostomata</taxon>
        <taxon>Echinostomatoidea</taxon>
        <taxon>Echinostomatidae</taxon>
        <taxon>Echinostoma</taxon>
    </lineage>
</organism>
<proteinExistence type="predicted"/>
<evidence type="ECO:0000259" key="2">
    <source>
        <dbReference type="PROSITE" id="PS51896"/>
    </source>
</evidence>
<feature type="domain" description="C4H2-type" evidence="2">
    <location>
        <begin position="1"/>
        <end position="38"/>
    </location>
</feature>
<evidence type="ECO:0000256" key="1">
    <source>
        <dbReference type="SAM" id="MobiDB-lite"/>
    </source>
</evidence>
<dbReference type="GO" id="GO:0005634">
    <property type="term" value="C:nucleus"/>
    <property type="evidence" value="ECO:0007669"/>
    <property type="project" value="TreeGrafter"/>
</dbReference>
<dbReference type="Pfam" id="PF10146">
    <property type="entry name" value="zf-C4H2"/>
    <property type="match status" value="1"/>
</dbReference>
<keyword evidence="4" id="KW-1185">Reference proteome</keyword>
<dbReference type="OrthoDB" id="20865at2759"/>
<evidence type="ECO:0000313" key="5">
    <source>
        <dbReference type="WBParaSite" id="ECPE_0000187601-mRNA-1"/>
    </source>
</evidence>
<dbReference type="InterPro" id="IPR044069">
    <property type="entry name" value="ZF_C4H2"/>
</dbReference>
<dbReference type="PANTHER" id="PTHR31058">
    <property type="entry name" value="ZINC FINGER C4H2 DOMAIN-CONTAINING PROTEIN"/>
    <property type="match status" value="1"/>
</dbReference>
<gene>
    <name evidence="3" type="ORF">ECPE_LOCUS1876</name>
</gene>
<dbReference type="PANTHER" id="PTHR31058:SF2">
    <property type="entry name" value="ZINC FINGER C4H2 DOMAIN-CONTAINING PROTEIN"/>
    <property type="match status" value="1"/>
</dbReference>
<sequence length="71" mass="7757">MKTCQSCQQLIHRNAPICPLCKTKSRSRHPKKTKVRPSPGPLTDSHTVCGASPNRCATQAGCNAPPDEPYR</sequence>
<feature type="compositionally biased region" description="Basic residues" evidence="1">
    <location>
        <begin position="23"/>
        <end position="35"/>
    </location>
</feature>
<accession>A0A183A4J1</accession>
<dbReference type="EMBL" id="UZAN01017817">
    <property type="protein sequence ID" value="VDP48390.1"/>
    <property type="molecule type" value="Genomic_DNA"/>
</dbReference>
<reference evidence="3 4" key="2">
    <citation type="submission" date="2018-11" db="EMBL/GenBank/DDBJ databases">
        <authorList>
            <consortium name="Pathogen Informatics"/>
        </authorList>
    </citation>
    <scope>NUCLEOTIDE SEQUENCE [LARGE SCALE GENOMIC DNA]</scope>
    <source>
        <strain evidence="3 4">Egypt</strain>
    </source>
</reference>
<dbReference type="GO" id="GO:0045666">
    <property type="term" value="P:positive regulation of neuron differentiation"/>
    <property type="evidence" value="ECO:0007669"/>
    <property type="project" value="TreeGrafter"/>
</dbReference>